<evidence type="ECO:0000256" key="1">
    <source>
        <dbReference type="SAM" id="Phobius"/>
    </source>
</evidence>
<keyword evidence="4" id="KW-1185">Reference proteome</keyword>
<keyword evidence="1" id="KW-0472">Membrane</keyword>
<dbReference type="Proteomes" id="UP001056291">
    <property type="component" value="Chromosome"/>
</dbReference>
<evidence type="ECO:0000313" key="4">
    <source>
        <dbReference type="Proteomes" id="UP001056291"/>
    </source>
</evidence>
<dbReference type="InterPro" id="IPR036465">
    <property type="entry name" value="vWFA_dom_sf"/>
</dbReference>
<dbReference type="SUPFAM" id="SSF53300">
    <property type="entry name" value="vWA-like"/>
    <property type="match status" value="1"/>
</dbReference>
<reference evidence="3" key="1">
    <citation type="submission" date="2022-06" db="EMBL/GenBank/DDBJ databases">
        <title>Sneathiella actinostolidae sp. nov., isolated from a sea anemonein the Western Pacific Ocean.</title>
        <authorList>
            <person name="Wei M.J."/>
        </authorList>
    </citation>
    <scope>NUCLEOTIDE SEQUENCE</scope>
    <source>
        <strain evidence="3">PHK-P5</strain>
    </source>
</reference>
<gene>
    <name evidence="3" type="ORF">NBZ79_08640</name>
</gene>
<organism evidence="3 4">
    <name type="scientific">Sneathiella marina</name>
    <dbReference type="NCBI Taxonomy" id="2950108"/>
    <lineage>
        <taxon>Bacteria</taxon>
        <taxon>Pseudomonadati</taxon>
        <taxon>Pseudomonadota</taxon>
        <taxon>Alphaproteobacteria</taxon>
        <taxon>Sneathiellales</taxon>
        <taxon>Sneathiellaceae</taxon>
        <taxon>Sneathiella</taxon>
    </lineage>
</organism>
<dbReference type="EMBL" id="CP098747">
    <property type="protein sequence ID" value="USG63045.1"/>
    <property type="molecule type" value="Genomic_DNA"/>
</dbReference>
<dbReference type="InterPro" id="IPR028087">
    <property type="entry name" value="Tad_N"/>
</dbReference>
<evidence type="ECO:0000259" key="2">
    <source>
        <dbReference type="Pfam" id="PF13400"/>
    </source>
</evidence>
<evidence type="ECO:0000313" key="3">
    <source>
        <dbReference type="EMBL" id="USG63045.1"/>
    </source>
</evidence>
<protein>
    <submittedName>
        <fullName evidence="3">Tad domain-containing protein</fullName>
    </submittedName>
</protein>
<name>A0ABY4W788_9PROT</name>
<dbReference type="Pfam" id="PF13400">
    <property type="entry name" value="Tad"/>
    <property type="match status" value="1"/>
</dbReference>
<sequence>MQLSQNRQIKKHISLTQTLGTSETGAISVIFGLSLAILIGTMALMIDVARVFTVKSHLVNFSESTALAVARNLNFLADGEIDDFATDIASSMARNTSVFTFGGGPFATTTTVVTASGKASVTIKTAVPTTLLRFFSLSDDINVSQTVTAYQYAPDAEIAIVLESSQEMQQSGKMNTARAAVKEFIGIFAGHSKLKSGATFGFIPFGSKLMNVAPHTEWLEAGSWPTEIPPNVPGTTGWNGDLADDRWCILRRSGVAGQSDLTPAQSPFQLELDIQKQEEGGGIPHYANITSSDCRHEPIFPIADNTNILIQSVSSLSGNGGVYAGWAMVWAERLLSPLWQSFWQTRTGTPASYENEAIQKVVILIVGSSNTEPGTEDILFQNVCDRLKSKGVTIYVVDYLAPESISGLLTGCATTTGHYFRADNDKNVSEALYAIAKFLTVVRFSG</sequence>
<keyword evidence="1" id="KW-1133">Transmembrane helix</keyword>
<keyword evidence="1" id="KW-0812">Transmembrane</keyword>
<feature type="transmembrane region" description="Helical" evidence="1">
    <location>
        <begin position="25"/>
        <end position="46"/>
    </location>
</feature>
<feature type="domain" description="Putative Flp pilus-assembly TadG-like N-terminal" evidence="2">
    <location>
        <begin position="25"/>
        <end position="71"/>
    </location>
</feature>
<dbReference type="RefSeq" id="WP_251937524.1">
    <property type="nucleotide sequence ID" value="NZ_CP098747.1"/>
</dbReference>
<dbReference type="Gene3D" id="3.40.50.410">
    <property type="entry name" value="von Willebrand factor, type A domain"/>
    <property type="match status" value="1"/>
</dbReference>
<proteinExistence type="predicted"/>
<accession>A0ABY4W788</accession>